<dbReference type="EMBL" id="CP097327">
    <property type="protein sequence ID" value="USB35600.1"/>
    <property type="molecule type" value="Genomic_DNA"/>
</dbReference>
<accession>A0AAX3RZR2</accession>
<protein>
    <recommendedName>
        <fullName evidence="5">Integrase</fullName>
    </recommendedName>
</protein>
<sequence length="92" mass="10882">MANEQYEKGKIKLSYSKKQAKKAGDNIRKNIETVNSVEIIRNFRAAHLYPLMIINKFSMETRKKEGSYRNYCSQIKATTNNNRQIISRHSRW</sequence>
<gene>
    <name evidence="1" type="ORF">M5J11_12225</name>
    <name evidence="2" type="ORF">PG365_06980</name>
</gene>
<dbReference type="Proteomes" id="UP001057142">
    <property type="component" value="Chromosome"/>
</dbReference>
<reference evidence="1" key="1">
    <citation type="journal article" date="2022" name="Front. Microbiol.">
        <title>Identification of a novel aminoglycoside O-nucleotidyltransferase AadA33 in Providencia vermicola.</title>
        <authorList>
            <person name="Feng C."/>
            <person name="Gao M."/>
            <person name="Jiang W."/>
            <person name="Shi W."/>
            <person name="Li A."/>
            <person name="Liu S."/>
            <person name="Zhang L."/>
            <person name="Zhang X."/>
            <person name="Li Q."/>
            <person name="Lin H."/>
            <person name="Lu J."/>
            <person name="Li K."/>
            <person name="Zhang H."/>
            <person name="Hu Y."/>
            <person name="Bao Q."/>
            <person name="Lin X."/>
        </authorList>
    </citation>
    <scope>NUCLEOTIDE SEQUENCE</scope>
    <source>
        <strain evidence="1">P13</strain>
    </source>
</reference>
<name>A0AAX3RZR2_9GAMM</name>
<evidence type="ECO:0008006" key="5">
    <source>
        <dbReference type="Google" id="ProtNLM"/>
    </source>
</evidence>
<dbReference type="EMBL" id="CP116222">
    <property type="protein sequence ID" value="WFC08107.1"/>
    <property type="molecule type" value="Genomic_DNA"/>
</dbReference>
<evidence type="ECO:0000313" key="4">
    <source>
        <dbReference type="Proteomes" id="UP001222403"/>
    </source>
</evidence>
<organism evidence="2 4">
    <name type="scientific">Providencia vermicola</name>
    <dbReference type="NCBI Taxonomy" id="333965"/>
    <lineage>
        <taxon>Bacteria</taxon>
        <taxon>Pseudomonadati</taxon>
        <taxon>Pseudomonadota</taxon>
        <taxon>Gammaproteobacteria</taxon>
        <taxon>Enterobacterales</taxon>
        <taxon>Morganellaceae</taxon>
        <taxon>Providencia</taxon>
    </lineage>
</organism>
<evidence type="ECO:0000313" key="3">
    <source>
        <dbReference type="Proteomes" id="UP001057142"/>
    </source>
</evidence>
<dbReference type="Proteomes" id="UP001222403">
    <property type="component" value="Chromosome"/>
</dbReference>
<evidence type="ECO:0000313" key="2">
    <source>
        <dbReference type="EMBL" id="WFC08107.1"/>
    </source>
</evidence>
<dbReference type="AlphaFoldDB" id="A0AAX3RZR2"/>
<dbReference type="RefSeq" id="WP_251463900.1">
    <property type="nucleotide sequence ID" value="NZ_CP097327.1"/>
</dbReference>
<proteinExistence type="predicted"/>
<evidence type="ECO:0000313" key="1">
    <source>
        <dbReference type="EMBL" id="USB35600.1"/>
    </source>
</evidence>
<reference evidence="2" key="2">
    <citation type="submission" date="2023-01" db="EMBL/GenBank/DDBJ databases">
        <title>The prevalence of carbapenem-resistant bacteria in aquaculture in China and the genetic diversity of carbapenem-resistant genes.</title>
        <authorList>
            <person name="Wen R."/>
        </authorList>
    </citation>
    <scope>NUCLEOTIDE SEQUENCE</scope>
    <source>
        <strain evidence="2">PVA41-chromosome</strain>
    </source>
</reference>
<keyword evidence="3" id="KW-1185">Reference proteome</keyword>